<protein>
    <recommendedName>
        <fullName evidence="4">Ig-like domain-containing protein</fullName>
    </recommendedName>
</protein>
<evidence type="ECO:0000256" key="1">
    <source>
        <dbReference type="SAM" id="SignalP"/>
    </source>
</evidence>
<evidence type="ECO:0000313" key="2">
    <source>
        <dbReference type="EMBL" id="KNX36142.1"/>
    </source>
</evidence>
<dbReference type="PROSITE" id="PS51257">
    <property type="entry name" value="PROKAR_LIPOPROTEIN"/>
    <property type="match status" value="1"/>
</dbReference>
<comment type="caution">
    <text evidence="2">The sequence shown here is derived from an EMBL/GenBank/DDBJ whole genome shotgun (WGS) entry which is preliminary data.</text>
</comment>
<dbReference type="Proteomes" id="UP000037397">
    <property type="component" value="Unassembled WGS sequence"/>
</dbReference>
<reference evidence="3" key="1">
    <citation type="submission" date="2015-03" db="EMBL/GenBank/DDBJ databases">
        <title>Luteipulveratus halotolerans sp. nov., a novel actinobacterium (Dermacoccaceae) from Sarawak, Malaysia.</title>
        <authorList>
            <person name="Juboi H."/>
            <person name="Basik A."/>
            <person name="Shamsul S.S."/>
            <person name="Arnold P."/>
            <person name="Schmitt E.K."/>
            <person name="Sanglier J.-J."/>
            <person name="Yeo T."/>
        </authorList>
    </citation>
    <scope>NUCLEOTIDE SEQUENCE [LARGE SCALE GENOMIC DNA]</scope>
    <source>
        <strain evidence="3">C296001</strain>
    </source>
</reference>
<sequence length="175" mass="17671">MKATIAGAAIALVLTGCAGSPSEGTEHAPGGTPTVTHPTGVAQAWWYDNQVHATDSAARTSAQAQVVGDPVPIARRIPGCVLPKGAVAVPWDDGGGTVQCTLAGTNPAGAPVWTTVNVRTFRKTPTPQQVTAERAGRPAVVGSQFVVSFIGPQGGQPPAGTAYRVMLAVGGRIAQ</sequence>
<organism evidence="2 3">
    <name type="scientific">Luteipulveratus halotolerans</name>
    <dbReference type="NCBI Taxonomy" id="1631356"/>
    <lineage>
        <taxon>Bacteria</taxon>
        <taxon>Bacillati</taxon>
        <taxon>Actinomycetota</taxon>
        <taxon>Actinomycetes</taxon>
        <taxon>Micrococcales</taxon>
        <taxon>Dermacoccaceae</taxon>
        <taxon>Luteipulveratus</taxon>
    </lineage>
</organism>
<keyword evidence="1" id="KW-0732">Signal</keyword>
<name>A0A0L6CEA9_9MICO</name>
<accession>A0A0L6CEA9</accession>
<dbReference type="EMBL" id="LAIR01000002">
    <property type="protein sequence ID" value="KNX36142.1"/>
    <property type="molecule type" value="Genomic_DNA"/>
</dbReference>
<dbReference type="AlphaFoldDB" id="A0A0L6CEA9"/>
<dbReference type="STRING" id="1631356.VV01_01625"/>
<evidence type="ECO:0000313" key="3">
    <source>
        <dbReference type="Proteomes" id="UP000037397"/>
    </source>
</evidence>
<feature type="chain" id="PRO_5039277937" description="Ig-like domain-containing protein" evidence="1">
    <location>
        <begin position="19"/>
        <end position="175"/>
    </location>
</feature>
<dbReference type="RefSeq" id="WP_050668359.1">
    <property type="nucleotide sequence ID" value="NZ_LAIR01000002.1"/>
</dbReference>
<evidence type="ECO:0008006" key="4">
    <source>
        <dbReference type="Google" id="ProtNLM"/>
    </source>
</evidence>
<gene>
    <name evidence="2" type="ORF">VV01_01625</name>
</gene>
<keyword evidence="3" id="KW-1185">Reference proteome</keyword>
<proteinExistence type="predicted"/>
<feature type="signal peptide" evidence="1">
    <location>
        <begin position="1"/>
        <end position="18"/>
    </location>
</feature>